<protein>
    <submittedName>
        <fullName evidence="3">Uncharacterized protein</fullName>
    </submittedName>
</protein>
<feature type="compositionally biased region" description="Polar residues" evidence="1">
    <location>
        <begin position="220"/>
        <end position="232"/>
    </location>
</feature>
<evidence type="ECO:0000313" key="3">
    <source>
        <dbReference type="EMBL" id="KEQ61015.1"/>
    </source>
</evidence>
<gene>
    <name evidence="3" type="ORF">M437DRAFT_67782</name>
</gene>
<keyword evidence="4" id="KW-1185">Reference proteome</keyword>
<feature type="region of interest" description="Disordered" evidence="1">
    <location>
        <begin position="303"/>
        <end position="350"/>
    </location>
</feature>
<accession>A0A074VJU8</accession>
<dbReference type="Proteomes" id="UP000030672">
    <property type="component" value="Unassembled WGS sequence"/>
</dbReference>
<dbReference type="HOGENOM" id="CLU_084240_0_0_1"/>
<feature type="region of interest" description="Disordered" evidence="1">
    <location>
        <begin position="168"/>
        <end position="188"/>
    </location>
</feature>
<dbReference type="AlphaFoldDB" id="A0A074VJU8"/>
<keyword evidence="2" id="KW-1133">Transmembrane helix</keyword>
<keyword evidence="2" id="KW-0812">Transmembrane</keyword>
<evidence type="ECO:0000256" key="2">
    <source>
        <dbReference type="SAM" id="Phobius"/>
    </source>
</evidence>
<dbReference type="RefSeq" id="XP_040878038.1">
    <property type="nucleotide sequence ID" value="XM_041024999.1"/>
</dbReference>
<feature type="region of interest" description="Disordered" evidence="1">
    <location>
        <begin position="214"/>
        <end position="280"/>
    </location>
</feature>
<keyword evidence="2" id="KW-0472">Membrane</keyword>
<name>A0A074VJU8_AURM1</name>
<dbReference type="GeneID" id="63918372"/>
<proteinExistence type="predicted"/>
<reference evidence="3 4" key="1">
    <citation type="journal article" date="2014" name="BMC Genomics">
        <title>Genome sequencing of four Aureobasidium pullulans varieties: biotechnological potential, stress tolerance, and description of new species.</title>
        <authorList>
            <person name="Gostin Ar C."/>
            <person name="Ohm R.A."/>
            <person name="Kogej T."/>
            <person name="Sonjak S."/>
            <person name="Turk M."/>
            <person name="Zajc J."/>
            <person name="Zalar P."/>
            <person name="Grube M."/>
            <person name="Sun H."/>
            <person name="Han J."/>
            <person name="Sharma A."/>
            <person name="Chiniquy J."/>
            <person name="Ngan C.Y."/>
            <person name="Lipzen A."/>
            <person name="Barry K."/>
            <person name="Grigoriev I.V."/>
            <person name="Gunde-Cimerman N."/>
        </authorList>
    </citation>
    <scope>NUCLEOTIDE SEQUENCE [LARGE SCALE GENOMIC DNA]</scope>
    <source>
        <strain evidence="3 4">CBS 110374</strain>
    </source>
</reference>
<evidence type="ECO:0000313" key="4">
    <source>
        <dbReference type="Proteomes" id="UP000030672"/>
    </source>
</evidence>
<organism evidence="3 4">
    <name type="scientific">Aureobasidium melanogenum (strain CBS 110374)</name>
    <name type="common">Aureobasidium pullulans var. melanogenum</name>
    <dbReference type="NCBI Taxonomy" id="1043003"/>
    <lineage>
        <taxon>Eukaryota</taxon>
        <taxon>Fungi</taxon>
        <taxon>Dikarya</taxon>
        <taxon>Ascomycota</taxon>
        <taxon>Pezizomycotina</taxon>
        <taxon>Dothideomycetes</taxon>
        <taxon>Dothideomycetidae</taxon>
        <taxon>Dothideales</taxon>
        <taxon>Saccotheciaceae</taxon>
        <taxon>Aureobasidium</taxon>
    </lineage>
</organism>
<evidence type="ECO:0000256" key="1">
    <source>
        <dbReference type="SAM" id="MobiDB-lite"/>
    </source>
</evidence>
<feature type="transmembrane region" description="Helical" evidence="2">
    <location>
        <begin position="95"/>
        <end position="116"/>
    </location>
</feature>
<dbReference type="EMBL" id="KL584840">
    <property type="protein sequence ID" value="KEQ61015.1"/>
    <property type="molecule type" value="Genomic_DNA"/>
</dbReference>
<dbReference type="STRING" id="1043003.A0A074VJU8"/>
<feature type="compositionally biased region" description="Polar residues" evidence="1">
    <location>
        <begin position="242"/>
        <end position="264"/>
    </location>
</feature>
<sequence length="350" mass="38629">MPNTLSLITSGVICLKIDQILIHDRSTVSDHVFMRTLRTILFIEGCLQDQGPQMNTERLLCLLPTPKMDLSGSTPYSQPSQDSSQESELPQGSRLLIIITCSIGGVLLLCFVAYVIRQMRRGAALVDVLKLRRRSHASPYMARPEEYPIYYEQRYSVRSSRYPLSLKSKARSSKNLPGLPAPVTQAGAQMSNKPPSMLMEPHMAYLKSSDKKYLNRAGTKKSQASNVPSISVRSVGDEPISPVSSAHQPTRWSWTNSEAPSTPRLNIERKRTSNGSLVPSYKPVGFGNDYQLTSIKEDSLSPVLPRSNSVPRGGVPGKAQEFLETGGTGYLPPRVPPKSKSAPWKSVFRG</sequence>